<evidence type="ECO:0000256" key="2">
    <source>
        <dbReference type="ARBA" id="ARBA00022692"/>
    </source>
</evidence>
<dbReference type="PANTHER" id="PTHR13315">
    <property type="entry name" value="METALLO PHOSPHOESTERASE RELATED"/>
    <property type="match status" value="1"/>
</dbReference>
<keyword evidence="4" id="KW-0472">Membrane</keyword>
<dbReference type="GO" id="GO:0016787">
    <property type="term" value="F:hydrolase activity"/>
    <property type="evidence" value="ECO:0007669"/>
    <property type="project" value="InterPro"/>
</dbReference>
<gene>
    <name evidence="7" type="ORF">NliqN6_0040</name>
</gene>
<dbReference type="Gene3D" id="3.60.21.10">
    <property type="match status" value="1"/>
</dbReference>
<comment type="caution">
    <text evidence="7">The sequence shown here is derived from an EMBL/GenBank/DDBJ whole genome shotgun (WGS) entry which is preliminary data.</text>
</comment>
<dbReference type="SUPFAM" id="SSF56300">
    <property type="entry name" value="Metallo-dependent phosphatases"/>
    <property type="match status" value="1"/>
</dbReference>
<dbReference type="InterPro" id="IPR033308">
    <property type="entry name" value="PGAP5/Cdc1/Ted1"/>
</dbReference>
<dbReference type="EMBL" id="BLZA01000002">
    <property type="protein sequence ID" value="GHJ83638.1"/>
    <property type="molecule type" value="Genomic_DNA"/>
</dbReference>
<evidence type="ECO:0000313" key="7">
    <source>
        <dbReference type="EMBL" id="GHJ83638.1"/>
    </source>
</evidence>
<evidence type="ECO:0000256" key="4">
    <source>
        <dbReference type="ARBA" id="ARBA00023136"/>
    </source>
</evidence>
<feature type="domain" description="Calcineurin-like phosphoesterase" evidence="6">
    <location>
        <begin position="241"/>
        <end position="443"/>
    </location>
</feature>
<feature type="compositionally biased region" description="Polar residues" evidence="5">
    <location>
        <begin position="547"/>
        <end position="563"/>
    </location>
</feature>
<evidence type="ECO:0000256" key="1">
    <source>
        <dbReference type="ARBA" id="ARBA00004141"/>
    </source>
</evidence>
<keyword evidence="3" id="KW-1133">Transmembrane helix</keyword>
<dbReference type="GO" id="GO:0006506">
    <property type="term" value="P:GPI anchor biosynthetic process"/>
    <property type="evidence" value="ECO:0007669"/>
    <property type="project" value="InterPro"/>
</dbReference>
<dbReference type="OrthoDB" id="5977743at2759"/>
<sequence>MDQNRDRYGDLGPSRGLSSPYRSQSFIDVGNSPMSSRHNSHMDLKSLENGGGMGYGYASSLYPEGVSDQPLSTGGSFFAHQYPASSNGETPSLSRSPSIIFPSGIAGASSGLLERRRTSGGLQGGQALGGTAQADRWGAGTGWRSRMTLIWGMRFGWIVMVIWCEVGEFFHAVSGCRFPDTRVATAQIDMNGTWQAVTPTHVVLLADPQIPHPTLSYPSRNSILQKFTTWFIDLYMRKSWDVLKRLGKIDAVIMAGDMMDWGRGVFDDEEYQSYLARFKSIFSLSDATPIYYVPGNHDLGLGPNRLFSPFAKQRFAENFTPPNTLIEIANHTVILLDAVSLIEEDYRRYAAEVQLGEWQGVPGGVIEFIKNLSQNPPSGPKILISHIPLARPESSTCGPLRERGRLLKGAGIGYQNLLGSETTRFLLNYLKPDAIFSGDDHDYCEYWHPTGVKETTLKAFSMAMGINRPGFQLMSLVPPQHAVSLSQPTFADTPCLLPDQLQIYFKRYIPLATVCILLLFYLNLKQVIAKYGGWTIGSGGIVNDNSPAPRSGPGSFSNSSANLSPYREKSPTIARKSSQILKMSPMEETASSGMLGATARSRPSNVRRITKSAPVSPLASPKAQRHSIADEEESRFPDGLYMSQTGPRSRVTAGPYTSPGGTPLNNEKHLQPISDEPSSYFLPLPDGGASQRVGTPSKPRTLSRKTSRMMTTPSDWISAAKAKDMTVMQLVFDADVKTRNRRLRILKQRLAVVGKWLGGRNGVLAKTGREVWKVLWPTMLVWLAINASFFL</sequence>
<dbReference type="InterPro" id="IPR004843">
    <property type="entry name" value="Calcineurin-like_PHP"/>
</dbReference>
<keyword evidence="8" id="KW-1185">Reference proteome</keyword>
<evidence type="ECO:0000259" key="6">
    <source>
        <dbReference type="Pfam" id="PF00149"/>
    </source>
</evidence>
<dbReference type="InterPro" id="IPR029052">
    <property type="entry name" value="Metallo-depent_PP-like"/>
</dbReference>
<proteinExistence type="predicted"/>
<accession>A0A8H3TMB7</accession>
<evidence type="ECO:0000256" key="3">
    <source>
        <dbReference type="ARBA" id="ARBA00022989"/>
    </source>
</evidence>
<evidence type="ECO:0000313" key="8">
    <source>
        <dbReference type="Proteomes" id="UP000620104"/>
    </source>
</evidence>
<comment type="subcellular location">
    <subcellularLocation>
        <location evidence="1">Membrane</location>
        <topology evidence="1">Multi-pass membrane protein</topology>
    </subcellularLocation>
</comment>
<feature type="region of interest" description="Disordered" evidence="5">
    <location>
        <begin position="1"/>
        <end position="47"/>
    </location>
</feature>
<dbReference type="PANTHER" id="PTHR13315:SF4">
    <property type="entry name" value="METALLOPHOSPHOESTERASE, ISOFORM E"/>
    <property type="match status" value="1"/>
</dbReference>
<protein>
    <recommendedName>
        <fullName evidence="6">Calcineurin-like phosphoesterase domain-containing protein</fullName>
    </recommendedName>
</protein>
<evidence type="ECO:0000256" key="5">
    <source>
        <dbReference type="SAM" id="MobiDB-lite"/>
    </source>
</evidence>
<feature type="region of interest" description="Disordered" evidence="5">
    <location>
        <begin position="547"/>
        <end position="709"/>
    </location>
</feature>
<dbReference type="AlphaFoldDB" id="A0A8H3TMB7"/>
<reference evidence="7" key="1">
    <citation type="submission" date="2020-07" db="EMBL/GenBank/DDBJ databases">
        <title>Draft Genome Sequence of a Deep-Sea Yeast, Naganishia (Cryptococcus) liquefaciens strain N6.</title>
        <authorList>
            <person name="Han Y.W."/>
            <person name="Kajitani R."/>
            <person name="Morimoto H."/>
            <person name="Parhat M."/>
            <person name="Tsubouchi H."/>
            <person name="Bakenova O."/>
            <person name="Ogata M."/>
            <person name="Argunhan B."/>
            <person name="Aoki R."/>
            <person name="Kajiwara S."/>
            <person name="Itoh T."/>
            <person name="Iwasaki H."/>
        </authorList>
    </citation>
    <scope>NUCLEOTIDE SEQUENCE</scope>
    <source>
        <strain evidence="7">N6</strain>
    </source>
</reference>
<dbReference type="GO" id="GO:0016020">
    <property type="term" value="C:membrane"/>
    <property type="evidence" value="ECO:0007669"/>
    <property type="project" value="UniProtKB-SubCell"/>
</dbReference>
<name>A0A8H3TMB7_9TREE</name>
<keyword evidence="2" id="KW-0812">Transmembrane</keyword>
<feature type="compositionally biased region" description="Polar residues" evidence="5">
    <location>
        <begin position="16"/>
        <end position="37"/>
    </location>
</feature>
<dbReference type="GO" id="GO:0005783">
    <property type="term" value="C:endoplasmic reticulum"/>
    <property type="evidence" value="ECO:0007669"/>
    <property type="project" value="TreeGrafter"/>
</dbReference>
<dbReference type="Pfam" id="PF00149">
    <property type="entry name" value="Metallophos"/>
    <property type="match status" value="1"/>
</dbReference>
<organism evidence="7 8">
    <name type="scientific">Naganishia liquefaciens</name>
    <dbReference type="NCBI Taxonomy" id="104408"/>
    <lineage>
        <taxon>Eukaryota</taxon>
        <taxon>Fungi</taxon>
        <taxon>Dikarya</taxon>
        <taxon>Basidiomycota</taxon>
        <taxon>Agaricomycotina</taxon>
        <taxon>Tremellomycetes</taxon>
        <taxon>Filobasidiales</taxon>
        <taxon>Filobasidiaceae</taxon>
        <taxon>Naganishia</taxon>
    </lineage>
</organism>
<dbReference type="Proteomes" id="UP000620104">
    <property type="component" value="Unassembled WGS sequence"/>
</dbReference>